<dbReference type="InterPro" id="IPR028081">
    <property type="entry name" value="Leu-bd"/>
</dbReference>
<evidence type="ECO:0000256" key="1">
    <source>
        <dbReference type="ARBA" id="ARBA00022729"/>
    </source>
</evidence>
<protein>
    <recommendedName>
        <fullName evidence="2">Leucine-binding protein domain-containing protein</fullName>
    </recommendedName>
</protein>
<dbReference type="PANTHER" id="PTHR30483">
    <property type="entry name" value="LEUCINE-SPECIFIC-BINDING PROTEIN"/>
    <property type="match status" value="1"/>
</dbReference>
<dbReference type="Pfam" id="PF13458">
    <property type="entry name" value="Peripla_BP_6"/>
    <property type="match status" value="1"/>
</dbReference>
<dbReference type="SUPFAM" id="SSF53822">
    <property type="entry name" value="Periplasmic binding protein-like I"/>
    <property type="match status" value="1"/>
</dbReference>
<dbReference type="Gene3D" id="3.40.50.2300">
    <property type="match status" value="1"/>
</dbReference>
<feature type="domain" description="Leucine-binding protein" evidence="2">
    <location>
        <begin position="2"/>
        <end position="225"/>
    </location>
</feature>
<reference evidence="3" key="1">
    <citation type="submission" date="2019-08" db="EMBL/GenBank/DDBJ databases">
        <authorList>
            <person name="Kucharzyk K."/>
            <person name="Murdoch R.W."/>
            <person name="Higgins S."/>
            <person name="Loffler F."/>
        </authorList>
    </citation>
    <scope>NUCLEOTIDE SEQUENCE</scope>
</reference>
<dbReference type="InterPro" id="IPR051010">
    <property type="entry name" value="BCAA_transport"/>
</dbReference>
<sequence>MANFVSGQFSAKKAYVLTMLGEDYGTGLGTYFTKAFEGLGGEVKAENFPEGTSDFSAYIQNAVAYGADVIFAPSATTYASLIIGQAAKSGVTIPVCAGDTWESSVILDAQKGTGLPVYCSTFFDENDDSGLASTFVKGFKEFLNADPQNLTNNGGNDIVAAVSALGYDSYMTAIEAIKLAQSTSGADIQAALFKVDFDAVTGHITMNPDTGDANKTEAYIKQATDGAFTFIKRQSVQG</sequence>
<dbReference type="PANTHER" id="PTHR30483:SF6">
    <property type="entry name" value="PERIPLASMIC BINDING PROTEIN OF ABC TRANSPORTER FOR NATURAL AMINO ACIDS"/>
    <property type="match status" value="1"/>
</dbReference>
<dbReference type="EMBL" id="VSSQ01050344">
    <property type="protein sequence ID" value="MPN04431.1"/>
    <property type="molecule type" value="Genomic_DNA"/>
</dbReference>
<gene>
    <name evidence="3" type="ORF">SDC9_151669</name>
</gene>
<evidence type="ECO:0000259" key="2">
    <source>
        <dbReference type="Pfam" id="PF13458"/>
    </source>
</evidence>
<dbReference type="AlphaFoldDB" id="A0A645EQY1"/>
<keyword evidence="1" id="KW-0732">Signal</keyword>
<accession>A0A645EQY1</accession>
<proteinExistence type="predicted"/>
<name>A0A645EQY1_9ZZZZ</name>
<organism evidence="3">
    <name type="scientific">bioreactor metagenome</name>
    <dbReference type="NCBI Taxonomy" id="1076179"/>
    <lineage>
        <taxon>unclassified sequences</taxon>
        <taxon>metagenomes</taxon>
        <taxon>ecological metagenomes</taxon>
    </lineage>
</organism>
<evidence type="ECO:0000313" key="3">
    <source>
        <dbReference type="EMBL" id="MPN04431.1"/>
    </source>
</evidence>
<comment type="caution">
    <text evidence="3">The sequence shown here is derived from an EMBL/GenBank/DDBJ whole genome shotgun (WGS) entry which is preliminary data.</text>
</comment>
<dbReference type="InterPro" id="IPR028082">
    <property type="entry name" value="Peripla_BP_I"/>
</dbReference>